<dbReference type="AlphaFoldDB" id="A0A2Z5GBT5"/>
<proteinExistence type="predicted"/>
<evidence type="ECO:0000313" key="5">
    <source>
        <dbReference type="EMBL" id="AXC16184.1"/>
    </source>
</evidence>
<comment type="catalytic activity">
    <reaction evidence="2">
        <text>2 GTP = 3',3'-c-di-GMP + 2 diphosphate</text>
        <dbReference type="Rhea" id="RHEA:24898"/>
        <dbReference type="ChEBI" id="CHEBI:33019"/>
        <dbReference type="ChEBI" id="CHEBI:37565"/>
        <dbReference type="ChEBI" id="CHEBI:58805"/>
        <dbReference type="EC" id="2.7.7.65"/>
    </reaction>
</comment>
<dbReference type="EMBL" id="CP030843">
    <property type="protein sequence ID" value="AXC16184.1"/>
    <property type="molecule type" value="Genomic_DNA"/>
</dbReference>
<dbReference type="PROSITE" id="PS50887">
    <property type="entry name" value="GGDEF"/>
    <property type="match status" value="1"/>
</dbReference>
<dbReference type="SUPFAM" id="SSF55073">
    <property type="entry name" value="Nucleotide cyclase"/>
    <property type="match status" value="1"/>
</dbReference>
<dbReference type="EC" id="2.7.7.65" evidence="1"/>
<dbReference type="FunFam" id="3.30.70.270:FF:000001">
    <property type="entry name" value="Diguanylate cyclase domain protein"/>
    <property type="match status" value="1"/>
</dbReference>
<sequence>MPLTSVSQIRGLSQERAAKGMPVKLTGIVTNLSGYKNSFFFQDSTAGISVDRTDHADVGVGDLVVLTGTSSAGLFAPTVVASYVRVVGHEPLPRARRVGYAELIGGVLDSQRIEVRGVVRSAHMSQVFDHDILVLVVELGGGSIRGVVQNLAGINYNPLVDSTVSIRGVCTSHFNEKRQFIGAELYVSDGRGITVVQPAAADPFALSAIPVRNVLQFGQGQHRVKIEGIATHQIPGHALYLQDGSDGVRIQTSSKELVESGNRVEAVGFPVQGEYSPILEDGLFHVVGKATPIVPLLIKAKDAIGGRSGFDQVPYDQQLVKLQGKVVDSWIQGGQHVWILQQGSEVFDAYLPMITTNERTRTIGVGSVLMMTGICTVHADHEGIPTSFSILLRSPQDILVLKQAPFWTPTRILLLLAALAGVTLLAILWILMLRVRVKRQTRIIRESEERFRHLAQHDELTGMWNRSAILSALDRETDRCRRENRTMTIVLADIDHFKRVNDTYGHLAGDTALRRFATALSGCVRSYDHAGRYGGEEFLIVLTGILAGDLDERMAALHASISDLEVEDVEVTFRITCSIGGVFIAAGDEIDQHSAMRMADQALYRAKNAGRHRVVYQMFQRETSEEPLLER</sequence>
<dbReference type="GO" id="GO:0052621">
    <property type="term" value="F:diguanylate cyclase activity"/>
    <property type="evidence" value="ECO:0007669"/>
    <property type="project" value="UniProtKB-EC"/>
</dbReference>
<dbReference type="SMART" id="SM00267">
    <property type="entry name" value="GGDEF"/>
    <property type="match status" value="1"/>
</dbReference>
<feature type="domain" description="GGDEF" evidence="4">
    <location>
        <begin position="485"/>
        <end position="619"/>
    </location>
</feature>
<keyword evidence="3" id="KW-1133">Transmembrane helix</keyword>
<dbReference type="GO" id="GO:0005886">
    <property type="term" value="C:plasma membrane"/>
    <property type="evidence" value="ECO:0007669"/>
    <property type="project" value="TreeGrafter"/>
</dbReference>
<geneLocation type="plasmid" evidence="6">
    <name>pacpol4</name>
</geneLocation>
<dbReference type="KEGG" id="abas:ACPOL_6980"/>
<dbReference type="InterPro" id="IPR043128">
    <property type="entry name" value="Rev_trsase/Diguanyl_cyclase"/>
</dbReference>
<feature type="transmembrane region" description="Helical" evidence="3">
    <location>
        <begin position="412"/>
        <end position="433"/>
    </location>
</feature>
<dbReference type="Proteomes" id="UP000253606">
    <property type="component" value="Plasmid pACPOL4"/>
</dbReference>
<protein>
    <recommendedName>
        <fullName evidence="1">diguanylate cyclase</fullName>
        <ecNumber evidence="1">2.7.7.65</ecNumber>
    </recommendedName>
</protein>
<organism evidence="5 6">
    <name type="scientific">Acidisarcina polymorpha</name>
    <dbReference type="NCBI Taxonomy" id="2211140"/>
    <lineage>
        <taxon>Bacteria</taxon>
        <taxon>Pseudomonadati</taxon>
        <taxon>Acidobacteriota</taxon>
        <taxon>Terriglobia</taxon>
        <taxon>Terriglobales</taxon>
        <taxon>Acidobacteriaceae</taxon>
        <taxon>Acidisarcina</taxon>
    </lineage>
</organism>
<dbReference type="CDD" id="cd01949">
    <property type="entry name" value="GGDEF"/>
    <property type="match status" value="1"/>
</dbReference>
<reference evidence="5 6" key="1">
    <citation type="journal article" date="2018" name="Front. Microbiol.">
        <title>Hydrolytic Capabilities as a Key to Environmental Success: Chitinolytic and Cellulolytic Acidobacteria From Acidic Sub-arctic Soils and Boreal Peatlands.</title>
        <authorList>
            <person name="Belova S.E."/>
            <person name="Ravin N.V."/>
            <person name="Pankratov T.A."/>
            <person name="Rakitin A.L."/>
            <person name="Ivanova A.A."/>
            <person name="Beletsky A.V."/>
            <person name="Mardanov A.V."/>
            <person name="Sinninghe Damste J.S."/>
            <person name="Dedysh S.N."/>
        </authorList>
    </citation>
    <scope>NUCLEOTIDE SEQUENCE [LARGE SCALE GENOMIC DNA]</scope>
    <source>
        <strain evidence="5 6">SBC82</strain>
        <plasmid evidence="6">pacpol4</plasmid>
    </source>
</reference>
<accession>A0A2Z5GBT5</accession>
<dbReference type="GO" id="GO:0043709">
    <property type="term" value="P:cell adhesion involved in single-species biofilm formation"/>
    <property type="evidence" value="ECO:0007669"/>
    <property type="project" value="TreeGrafter"/>
</dbReference>
<evidence type="ECO:0000256" key="1">
    <source>
        <dbReference type="ARBA" id="ARBA00012528"/>
    </source>
</evidence>
<evidence type="ECO:0000256" key="3">
    <source>
        <dbReference type="SAM" id="Phobius"/>
    </source>
</evidence>
<evidence type="ECO:0000259" key="4">
    <source>
        <dbReference type="PROSITE" id="PS50887"/>
    </source>
</evidence>
<dbReference type="InterPro" id="IPR050469">
    <property type="entry name" value="Diguanylate_Cyclase"/>
</dbReference>
<evidence type="ECO:0000256" key="2">
    <source>
        <dbReference type="ARBA" id="ARBA00034247"/>
    </source>
</evidence>
<name>A0A2Z5GBT5_9BACT</name>
<dbReference type="Gene3D" id="3.30.70.270">
    <property type="match status" value="1"/>
</dbReference>
<dbReference type="NCBIfam" id="TIGR00254">
    <property type="entry name" value="GGDEF"/>
    <property type="match status" value="1"/>
</dbReference>
<keyword evidence="3" id="KW-0472">Membrane</keyword>
<keyword evidence="5" id="KW-0614">Plasmid</keyword>
<dbReference type="Pfam" id="PF00990">
    <property type="entry name" value="GGDEF"/>
    <property type="match status" value="1"/>
</dbReference>
<dbReference type="PANTHER" id="PTHR45138:SF9">
    <property type="entry name" value="DIGUANYLATE CYCLASE DGCM-RELATED"/>
    <property type="match status" value="1"/>
</dbReference>
<dbReference type="InterPro" id="IPR029787">
    <property type="entry name" value="Nucleotide_cyclase"/>
</dbReference>
<dbReference type="GO" id="GO:1902201">
    <property type="term" value="P:negative regulation of bacterial-type flagellum-dependent cell motility"/>
    <property type="evidence" value="ECO:0007669"/>
    <property type="project" value="TreeGrafter"/>
</dbReference>
<keyword evidence="6" id="KW-1185">Reference proteome</keyword>
<dbReference type="InterPro" id="IPR000160">
    <property type="entry name" value="GGDEF_dom"/>
</dbReference>
<keyword evidence="3" id="KW-0812">Transmembrane</keyword>
<gene>
    <name evidence="5" type="ORF">ACPOL_6980</name>
</gene>
<evidence type="ECO:0000313" key="6">
    <source>
        <dbReference type="Proteomes" id="UP000253606"/>
    </source>
</evidence>
<dbReference type="PANTHER" id="PTHR45138">
    <property type="entry name" value="REGULATORY COMPONENTS OF SENSORY TRANSDUCTION SYSTEM"/>
    <property type="match status" value="1"/>
</dbReference>